<dbReference type="InterPro" id="IPR038377">
    <property type="entry name" value="Na/Glc_symporter_sf"/>
</dbReference>
<evidence type="ECO:0000313" key="10">
    <source>
        <dbReference type="Proteomes" id="UP000004947"/>
    </source>
</evidence>
<feature type="transmembrane region" description="Helical" evidence="8">
    <location>
        <begin position="410"/>
        <end position="427"/>
    </location>
</feature>
<organism evidence="9 10">
    <name type="scientific">Lentisphaera araneosa HTCC2155</name>
    <dbReference type="NCBI Taxonomy" id="313628"/>
    <lineage>
        <taxon>Bacteria</taxon>
        <taxon>Pseudomonadati</taxon>
        <taxon>Lentisphaerota</taxon>
        <taxon>Lentisphaeria</taxon>
        <taxon>Lentisphaerales</taxon>
        <taxon>Lentisphaeraceae</taxon>
        <taxon>Lentisphaera</taxon>
    </lineage>
</organism>
<keyword evidence="5 8" id="KW-1133">Transmembrane helix</keyword>
<dbReference type="Proteomes" id="UP000004947">
    <property type="component" value="Unassembled WGS sequence"/>
</dbReference>
<feature type="transmembrane region" description="Helical" evidence="8">
    <location>
        <begin position="265"/>
        <end position="286"/>
    </location>
</feature>
<evidence type="ECO:0000256" key="3">
    <source>
        <dbReference type="ARBA" id="ARBA00022448"/>
    </source>
</evidence>
<feature type="transmembrane region" description="Helical" evidence="8">
    <location>
        <begin position="153"/>
        <end position="177"/>
    </location>
</feature>
<evidence type="ECO:0000256" key="6">
    <source>
        <dbReference type="ARBA" id="ARBA00023136"/>
    </source>
</evidence>
<sequence length="493" mass="53418">MSPTLFLSVFAIYIVGMIVLSVWISRRQTSGEDFLLGNRSVPLFLILGTTVATMVGTGSSMGAVGKGYADGWAGSLYGIGGALGILLLAKLFSKVRKYNFMTFSEEISFYYGANKTIKGIIGVLILIASIGWLGAHILGGGMYLAWIANIDLMYAKIIIALAFGVYVIIGGYMAVVWTDTIQALILFFGFILMAYMSVDKLGGFVELSQKMGDTQFAFLNSDQILPSISLAFVILVGVMATPSYRQRIYSADNISTVKKSFYLSGTLYLFFSFIPALIGISAQVLNPELENSNFAFPYLAVEVLPVSVGLIVLIAGLSATMSSASSDAIAGVSILLRDIYILVFNKMPDKEKMVSHSRWGLIGITGMALIFTMYSEDIISYIKNMISVVMSGMFVCSLLGCFWKRATWQGGIAALLGGATCSVSFMFNDAWMSYWGNPSIPSVLSACVVGVLVSLMTPENTLSDEESLAILEAERQLMEQHEEVHASDESEVS</sequence>
<dbReference type="Pfam" id="PF00474">
    <property type="entry name" value="SSF"/>
    <property type="match status" value="1"/>
</dbReference>
<proteinExistence type="inferred from homology"/>
<dbReference type="PROSITE" id="PS50283">
    <property type="entry name" value="NA_SOLUT_SYMP_3"/>
    <property type="match status" value="1"/>
</dbReference>
<evidence type="ECO:0000256" key="7">
    <source>
        <dbReference type="RuleBase" id="RU362091"/>
    </source>
</evidence>
<feature type="transmembrane region" description="Helical" evidence="8">
    <location>
        <begin position="306"/>
        <end position="336"/>
    </location>
</feature>
<dbReference type="PANTHER" id="PTHR48086">
    <property type="entry name" value="SODIUM/PROLINE SYMPORTER-RELATED"/>
    <property type="match status" value="1"/>
</dbReference>
<protein>
    <submittedName>
        <fullName evidence="9">Putative Na+/proline symporter</fullName>
    </submittedName>
</protein>
<evidence type="ECO:0000256" key="4">
    <source>
        <dbReference type="ARBA" id="ARBA00022692"/>
    </source>
</evidence>
<dbReference type="Gene3D" id="1.20.1730.10">
    <property type="entry name" value="Sodium/glucose cotransporter"/>
    <property type="match status" value="1"/>
</dbReference>
<dbReference type="EMBL" id="ABCK01000040">
    <property type="protein sequence ID" value="EDM24970.1"/>
    <property type="molecule type" value="Genomic_DNA"/>
</dbReference>
<evidence type="ECO:0000313" key="9">
    <source>
        <dbReference type="EMBL" id="EDM24970.1"/>
    </source>
</evidence>
<evidence type="ECO:0000256" key="1">
    <source>
        <dbReference type="ARBA" id="ARBA00004141"/>
    </source>
</evidence>
<reference evidence="9 10" key="1">
    <citation type="journal article" date="2010" name="J. Bacteriol.">
        <title>Genome sequence of Lentisphaera araneosa HTCC2155T, the type species of the order Lentisphaerales in the phylum Lentisphaerae.</title>
        <authorList>
            <person name="Thrash J.C."/>
            <person name="Cho J.C."/>
            <person name="Vergin K.L."/>
            <person name="Morris R.M."/>
            <person name="Giovannoni S.J."/>
        </authorList>
    </citation>
    <scope>NUCLEOTIDE SEQUENCE [LARGE SCALE GENOMIC DNA]</scope>
    <source>
        <strain evidence="9 10">HTCC2155</strain>
    </source>
</reference>
<feature type="transmembrane region" description="Helical" evidence="8">
    <location>
        <begin position="439"/>
        <end position="457"/>
    </location>
</feature>
<comment type="similarity">
    <text evidence="2 7">Belongs to the sodium:solute symporter (SSF) (TC 2.A.21) family.</text>
</comment>
<feature type="transmembrane region" description="Helical" evidence="8">
    <location>
        <begin position="184"/>
        <end position="204"/>
    </location>
</feature>
<evidence type="ECO:0000256" key="2">
    <source>
        <dbReference type="ARBA" id="ARBA00006434"/>
    </source>
</evidence>
<dbReference type="OrthoDB" id="9810181at2"/>
<feature type="transmembrane region" description="Helical" evidence="8">
    <location>
        <begin position="71"/>
        <end position="92"/>
    </location>
</feature>
<feature type="transmembrane region" description="Helical" evidence="8">
    <location>
        <begin position="224"/>
        <end position="244"/>
    </location>
</feature>
<dbReference type="eggNOG" id="COG0591">
    <property type="taxonomic scope" value="Bacteria"/>
</dbReference>
<comment type="subcellular location">
    <subcellularLocation>
        <location evidence="1">Membrane</location>
        <topology evidence="1">Multi-pass membrane protein</topology>
    </subcellularLocation>
</comment>
<dbReference type="AlphaFoldDB" id="A6DTP3"/>
<dbReference type="GO" id="GO:0005886">
    <property type="term" value="C:plasma membrane"/>
    <property type="evidence" value="ECO:0007669"/>
    <property type="project" value="TreeGrafter"/>
</dbReference>
<comment type="caution">
    <text evidence="9">The sequence shown here is derived from an EMBL/GenBank/DDBJ whole genome shotgun (WGS) entry which is preliminary data.</text>
</comment>
<dbReference type="CDD" id="cd10322">
    <property type="entry name" value="SLC5sbd"/>
    <property type="match status" value="1"/>
</dbReference>
<feature type="transmembrane region" description="Helical" evidence="8">
    <location>
        <begin position="357"/>
        <end position="375"/>
    </location>
</feature>
<dbReference type="GO" id="GO:0022857">
    <property type="term" value="F:transmembrane transporter activity"/>
    <property type="evidence" value="ECO:0007669"/>
    <property type="project" value="InterPro"/>
</dbReference>
<dbReference type="PANTHER" id="PTHR48086:SF7">
    <property type="entry name" value="SODIUM-SOLUTE SYMPORTER-RELATED"/>
    <property type="match status" value="1"/>
</dbReference>
<dbReference type="InterPro" id="IPR001734">
    <property type="entry name" value="Na/solute_symporter"/>
</dbReference>
<feature type="transmembrane region" description="Helical" evidence="8">
    <location>
        <begin position="44"/>
        <end position="65"/>
    </location>
</feature>
<feature type="transmembrane region" description="Helical" evidence="8">
    <location>
        <begin position="120"/>
        <end position="147"/>
    </location>
</feature>
<gene>
    <name evidence="9" type="ORF">LNTAR_07891</name>
</gene>
<evidence type="ECO:0000256" key="5">
    <source>
        <dbReference type="ARBA" id="ARBA00022989"/>
    </source>
</evidence>
<dbReference type="STRING" id="313628.LNTAR_07891"/>
<keyword evidence="4 8" id="KW-0812">Transmembrane</keyword>
<accession>A6DTP3</accession>
<feature type="transmembrane region" description="Helical" evidence="8">
    <location>
        <begin position="6"/>
        <end position="24"/>
    </location>
</feature>
<keyword evidence="10" id="KW-1185">Reference proteome</keyword>
<keyword evidence="6 8" id="KW-0472">Membrane</keyword>
<name>A6DTP3_9BACT</name>
<evidence type="ECO:0000256" key="8">
    <source>
        <dbReference type="SAM" id="Phobius"/>
    </source>
</evidence>
<dbReference type="InterPro" id="IPR050277">
    <property type="entry name" value="Sodium:Solute_Symporter"/>
</dbReference>
<dbReference type="RefSeq" id="WP_007281191.1">
    <property type="nucleotide sequence ID" value="NZ_ABCK01000040.1"/>
</dbReference>
<feature type="transmembrane region" description="Helical" evidence="8">
    <location>
        <begin position="381"/>
        <end position="403"/>
    </location>
</feature>
<keyword evidence="3" id="KW-0813">Transport</keyword>